<proteinExistence type="predicted"/>
<feature type="compositionally biased region" description="Acidic residues" evidence="1">
    <location>
        <begin position="20"/>
        <end position="30"/>
    </location>
</feature>
<dbReference type="EMBL" id="CADCTN010000119">
    <property type="protein sequence ID" value="CAA9242702.1"/>
    <property type="molecule type" value="Genomic_DNA"/>
</dbReference>
<accession>A0A6J4I530</accession>
<feature type="region of interest" description="Disordered" evidence="1">
    <location>
        <begin position="1"/>
        <end position="35"/>
    </location>
</feature>
<name>A0A6J4I530_9ACTN</name>
<feature type="compositionally biased region" description="Basic and acidic residues" evidence="1">
    <location>
        <begin position="1"/>
        <end position="15"/>
    </location>
</feature>
<evidence type="ECO:0000313" key="2">
    <source>
        <dbReference type="EMBL" id="CAA9242702.1"/>
    </source>
</evidence>
<sequence length="99" mass="10341">MRHTPLERPAQHLDRPGPVTDEDPFGDGEPGDLRLAAVEPGDGVAVDGAAEVRHQLAGRRRQLPQVVADGVDESGHRVGGDPPAELADLVAGERGQVTG</sequence>
<evidence type="ECO:0000256" key="1">
    <source>
        <dbReference type="SAM" id="MobiDB-lite"/>
    </source>
</evidence>
<reference evidence="2" key="1">
    <citation type="submission" date="2020-02" db="EMBL/GenBank/DDBJ databases">
        <authorList>
            <person name="Meier V. D."/>
        </authorList>
    </citation>
    <scope>NUCLEOTIDE SEQUENCE</scope>
    <source>
        <strain evidence="2">AVDCRST_MAG52</strain>
    </source>
</reference>
<feature type="region of interest" description="Disordered" evidence="1">
    <location>
        <begin position="71"/>
        <end position="99"/>
    </location>
</feature>
<dbReference type="AlphaFoldDB" id="A0A6J4I530"/>
<organism evidence="2">
    <name type="scientific">uncultured Blastococcus sp</name>
    <dbReference type="NCBI Taxonomy" id="217144"/>
    <lineage>
        <taxon>Bacteria</taxon>
        <taxon>Bacillati</taxon>
        <taxon>Actinomycetota</taxon>
        <taxon>Actinomycetes</taxon>
        <taxon>Geodermatophilales</taxon>
        <taxon>Geodermatophilaceae</taxon>
        <taxon>Blastococcus</taxon>
        <taxon>environmental samples</taxon>
    </lineage>
</organism>
<gene>
    <name evidence="2" type="ORF">AVDCRST_MAG52-1725</name>
</gene>
<protein>
    <submittedName>
        <fullName evidence="2">Uncharacterized protein</fullName>
    </submittedName>
</protein>